<dbReference type="InterPro" id="IPR011990">
    <property type="entry name" value="TPR-like_helical_dom_sf"/>
</dbReference>
<feature type="chain" id="PRO_5020332852" description="Tetratricopeptide repeat protein" evidence="1">
    <location>
        <begin position="19"/>
        <end position="410"/>
    </location>
</feature>
<evidence type="ECO:0000313" key="3">
    <source>
        <dbReference type="Proteomes" id="UP000257039"/>
    </source>
</evidence>
<evidence type="ECO:0000313" key="2">
    <source>
        <dbReference type="EMBL" id="RDH42734.1"/>
    </source>
</evidence>
<keyword evidence="3" id="KW-1185">Reference proteome</keyword>
<keyword evidence="1" id="KW-0732">Signal</keyword>
<comment type="caution">
    <text evidence="2">The sequence shown here is derived from an EMBL/GenBank/DDBJ whole genome shotgun (WGS) entry which is preliminary data.</text>
</comment>
<dbReference type="EMBL" id="NDXW01000001">
    <property type="protein sequence ID" value="RDH42734.1"/>
    <property type="molecule type" value="Genomic_DNA"/>
</dbReference>
<name>A0A4P9VK70_9GAMM</name>
<accession>A0A4P9VK70</accession>
<feature type="signal peptide" evidence="1">
    <location>
        <begin position="1"/>
        <end position="18"/>
    </location>
</feature>
<dbReference type="AlphaFoldDB" id="A0A4P9VK70"/>
<gene>
    <name evidence="2" type="ORF">B9G39_04310</name>
</gene>
<dbReference type="Gene3D" id="1.25.40.10">
    <property type="entry name" value="Tetratricopeptide repeat domain"/>
    <property type="match status" value="2"/>
</dbReference>
<proteinExistence type="predicted"/>
<evidence type="ECO:0000256" key="1">
    <source>
        <dbReference type="SAM" id="SignalP"/>
    </source>
</evidence>
<dbReference type="RefSeq" id="WP_094786192.1">
    <property type="nucleotide sequence ID" value="NZ_NDXW01000001.1"/>
</dbReference>
<reference evidence="2 3" key="1">
    <citation type="submission" date="2017-04" db="EMBL/GenBank/DDBJ databases">
        <title>Draft genome sequence of Zooshikella ganghwensis VG4 isolated from Red Sea sediments.</title>
        <authorList>
            <person name="Rehman Z."/>
            <person name="Alam I."/>
            <person name="Kamau A."/>
            <person name="Bajic V."/>
            <person name="Leiknes T."/>
        </authorList>
    </citation>
    <scope>NUCLEOTIDE SEQUENCE [LARGE SCALE GENOMIC DNA]</scope>
    <source>
        <strain evidence="2 3">VG4</strain>
    </source>
</reference>
<sequence>MKKTLAVVLLSLTGYFSAEITYAQGPSLPPALYRQIETIQQLQHKQQWQVAAKKIIELEKQLESHSYGYSLLSQLGVHNALQRGKPDLAIVRLRKVLSAKKLSNNTLDDLTVTLGQLLVQQGQAKEAVKWLQPWSKRVKQKKSDNVATGLMTLGYAYHRLGNYSAVIKPVKRAVTLYQKPPQSVYQLLLSAYMQTKRYAAAQKLLQQKLIVMYPAKENYWRQLSFVSYQLQDIDTAVATLELGIKKGILQQAKDVKQLVSLYLQQKNPYQAAMLQAKFLKQGLLKGSREDYQLLINAWLQARERKKAAQVLESYLAEAPDPDLYKTLVQLYYEMQQWNRIEQIHPTVFKHLKSDKEKGMHLIIVGLAAIEKKQFDKAERFLQQARQYSHSEKTAHQWLSYLRQRTKLSQS</sequence>
<protein>
    <recommendedName>
        <fullName evidence="4">Tetratricopeptide repeat protein</fullName>
    </recommendedName>
</protein>
<evidence type="ECO:0008006" key="4">
    <source>
        <dbReference type="Google" id="ProtNLM"/>
    </source>
</evidence>
<dbReference type="SUPFAM" id="SSF48452">
    <property type="entry name" value="TPR-like"/>
    <property type="match status" value="2"/>
</dbReference>
<dbReference type="Proteomes" id="UP000257039">
    <property type="component" value="Unassembled WGS sequence"/>
</dbReference>
<organism evidence="2 3">
    <name type="scientific">Zooshikella ganghwensis</name>
    <dbReference type="NCBI Taxonomy" id="202772"/>
    <lineage>
        <taxon>Bacteria</taxon>
        <taxon>Pseudomonadati</taxon>
        <taxon>Pseudomonadota</taxon>
        <taxon>Gammaproteobacteria</taxon>
        <taxon>Oceanospirillales</taxon>
        <taxon>Zooshikellaceae</taxon>
        <taxon>Zooshikella</taxon>
    </lineage>
</organism>